<evidence type="ECO:0000313" key="10">
    <source>
        <dbReference type="EMBL" id="MEJ5945981.1"/>
    </source>
</evidence>
<dbReference type="Pfam" id="PF00528">
    <property type="entry name" value="BPD_transp_1"/>
    <property type="match status" value="1"/>
</dbReference>
<proteinExistence type="inferred from homology"/>
<feature type="transmembrane region" description="Helical" evidence="7">
    <location>
        <begin position="32"/>
        <end position="56"/>
    </location>
</feature>
<reference evidence="10 11" key="1">
    <citation type="journal article" date="2017" name="Int. J. Syst. Evol. Microbiol.">
        <title>Pseudokineococcus basanitobsidens sp. nov., isolated from volcanic rock.</title>
        <authorList>
            <person name="Lee D.W."/>
            <person name="Park M.Y."/>
            <person name="Kim J.J."/>
            <person name="Kim B.S."/>
        </authorList>
    </citation>
    <scope>NUCLEOTIDE SEQUENCE [LARGE SCALE GENOMIC DNA]</scope>
    <source>
        <strain evidence="10 11">DSM 103726</strain>
    </source>
</reference>
<protein>
    <submittedName>
        <fullName evidence="10">Sugar ABC transporter permease</fullName>
    </submittedName>
</protein>
<feature type="transmembrane region" description="Helical" evidence="7">
    <location>
        <begin position="88"/>
        <end position="117"/>
    </location>
</feature>
<keyword evidence="6 7" id="KW-0472">Membrane</keyword>
<dbReference type="EMBL" id="JBBIAA010000014">
    <property type="protein sequence ID" value="MEJ5945981.1"/>
    <property type="molecule type" value="Genomic_DNA"/>
</dbReference>
<comment type="similarity">
    <text evidence="7">Belongs to the binding-protein-dependent transport system permease family.</text>
</comment>
<organism evidence="10 11">
    <name type="scientific">Pseudokineococcus basanitobsidens</name>
    <dbReference type="NCBI Taxonomy" id="1926649"/>
    <lineage>
        <taxon>Bacteria</taxon>
        <taxon>Bacillati</taxon>
        <taxon>Actinomycetota</taxon>
        <taxon>Actinomycetes</taxon>
        <taxon>Kineosporiales</taxon>
        <taxon>Kineosporiaceae</taxon>
        <taxon>Pseudokineococcus</taxon>
    </lineage>
</organism>
<evidence type="ECO:0000256" key="6">
    <source>
        <dbReference type="ARBA" id="ARBA00023136"/>
    </source>
</evidence>
<name>A0ABU8RLP9_9ACTN</name>
<evidence type="ECO:0000259" key="9">
    <source>
        <dbReference type="PROSITE" id="PS50928"/>
    </source>
</evidence>
<feature type="domain" description="ABC transmembrane type-1" evidence="9">
    <location>
        <begin position="94"/>
        <end position="304"/>
    </location>
</feature>
<keyword evidence="2 7" id="KW-0813">Transport</keyword>
<evidence type="ECO:0000313" key="11">
    <source>
        <dbReference type="Proteomes" id="UP001387100"/>
    </source>
</evidence>
<dbReference type="InterPro" id="IPR000515">
    <property type="entry name" value="MetI-like"/>
</dbReference>
<evidence type="ECO:0000256" key="8">
    <source>
        <dbReference type="SAM" id="MobiDB-lite"/>
    </source>
</evidence>
<dbReference type="InterPro" id="IPR035906">
    <property type="entry name" value="MetI-like_sf"/>
</dbReference>
<dbReference type="PANTHER" id="PTHR43005:SF1">
    <property type="entry name" value="SPERMIDINE_PUTRESCINE TRANSPORT SYSTEM PERMEASE PROTEIN"/>
    <property type="match status" value="1"/>
</dbReference>
<feature type="transmembrane region" description="Helical" evidence="7">
    <location>
        <begin position="240"/>
        <end position="260"/>
    </location>
</feature>
<keyword evidence="3" id="KW-1003">Cell membrane</keyword>
<feature type="compositionally biased region" description="Low complexity" evidence="8">
    <location>
        <begin position="7"/>
        <end position="20"/>
    </location>
</feature>
<evidence type="ECO:0000256" key="7">
    <source>
        <dbReference type="RuleBase" id="RU363032"/>
    </source>
</evidence>
<evidence type="ECO:0000256" key="3">
    <source>
        <dbReference type="ARBA" id="ARBA00022475"/>
    </source>
</evidence>
<evidence type="ECO:0000256" key="5">
    <source>
        <dbReference type="ARBA" id="ARBA00022989"/>
    </source>
</evidence>
<evidence type="ECO:0000256" key="2">
    <source>
        <dbReference type="ARBA" id="ARBA00022448"/>
    </source>
</evidence>
<feature type="region of interest" description="Disordered" evidence="8">
    <location>
        <begin position="1"/>
        <end position="27"/>
    </location>
</feature>
<dbReference type="PANTHER" id="PTHR43005">
    <property type="entry name" value="BLR7065 PROTEIN"/>
    <property type="match status" value="1"/>
</dbReference>
<feature type="transmembrane region" description="Helical" evidence="7">
    <location>
        <begin position="129"/>
        <end position="152"/>
    </location>
</feature>
<keyword evidence="5 7" id="KW-1133">Transmembrane helix</keyword>
<feature type="transmembrane region" description="Helical" evidence="7">
    <location>
        <begin position="172"/>
        <end position="188"/>
    </location>
</feature>
<evidence type="ECO:0000256" key="4">
    <source>
        <dbReference type="ARBA" id="ARBA00022692"/>
    </source>
</evidence>
<accession>A0ABU8RLP9</accession>
<dbReference type="Gene3D" id="1.10.3720.10">
    <property type="entry name" value="MetI-like"/>
    <property type="match status" value="1"/>
</dbReference>
<keyword evidence="11" id="KW-1185">Reference proteome</keyword>
<comment type="subcellular location">
    <subcellularLocation>
        <location evidence="1 7">Cell membrane</location>
        <topology evidence="1 7">Multi-pass membrane protein</topology>
    </subcellularLocation>
</comment>
<gene>
    <name evidence="10" type="ORF">WDZ17_11835</name>
</gene>
<dbReference type="Proteomes" id="UP001387100">
    <property type="component" value="Unassembled WGS sequence"/>
</dbReference>
<evidence type="ECO:0000256" key="1">
    <source>
        <dbReference type="ARBA" id="ARBA00004651"/>
    </source>
</evidence>
<dbReference type="PROSITE" id="PS50928">
    <property type="entry name" value="ABC_TM1"/>
    <property type="match status" value="1"/>
</dbReference>
<dbReference type="SUPFAM" id="SSF161098">
    <property type="entry name" value="MetI-like"/>
    <property type="match status" value="1"/>
</dbReference>
<feature type="transmembrane region" description="Helical" evidence="7">
    <location>
        <begin position="280"/>
        <end position="305"/>
    </location>
</feature>
<keyword evidence="4 7" id="KW-0812">Transmembrane</keyword>
<dbReference type="CDD" id="cd06261">
    <property type="entry name" value="TM_PBP2"/>
    <property type="match status" value="1"/>
</dbReference>
<comment type="caution">
    <text evidence="10">The sequence shown here is derived from an EMBL/GenBank/DDBJ whole genome shotgun (WGS) entry which is preliminary data.</text>
</comment>
<dbReference type="RefSeq" id="WP_339575366.1">
    <property type="nucleotide sequence ID" value="NZ_JBBIAA010000014.1"/>
</dbReference>
<sequence>MSVLETRGGSAPAPAPQAAPERPPRRRPASRWLVPMAPAVVLLAVFFAGPVVWSVLLSFTDASLTGSAAAQTSFVGLDNFVALAQDPAVWNAVVLTVVFVVGSAVVGQNGLGLSLALMLRGRGTLVRSLVTLPVMAAYVVPEIVAAFVWYAFLNPEGTLNTALGGLGLPGQSWLFTVPILAVVLANIWRGTAFSMLIYLAALSQVPADVDEQAQIDGASGWARLRFVTIPMIRRAIGTNLVLVTLQTLQVFTLIFVMTAGGPGDKSETLPLLMYEQAFQYAALGYGTAIALVLLAVGAVFSLGYIRAIGKEEI</sequence>